<dbReference type="EMBL" id="BAABHW010000002">
    <property type="protein sequence ID" value="GAA5070377.1"/>
    <property type="molecule type" value="Genomic_DNA"/>
</dbReference>
<dbReference type="InterPro" id="IPR011049">
    <property type="entry name" value="Serralysin-like_metalloprot_C"/>
</dbReference>
<protein>
    <recommendedName>
        <fullName evidence="4">Hemolysin-type calcium-binding repeat-containing protein</fullName>
    </recommendedName>
</protein>
<dbReference type="PRINTS" id="PR00313">
    <property type="entry name" value="CABNDNGRPT"/>
</dbReference>
<keyword evidence="3" id="KW-1185">Reference proteome</keyword>
<feature type="region of interest" description="Disordered" evidence="1">
    <location>
        <begin position="26"/>
        <end position="60"/>
    </location>
</feature>
<evidence type="ECO:0000313" key="3">
    <source>
        <dbReference type="Proteomes" id="UP001499910"/>
    </source>
</evidence>
<evidence type="ECO:0000313" key="2">
    <source>
        <dbReference type="EMBL" id="GAA5070377.1"/>
    </source>
</evidence>
<dbReference type="Proteomes" id="UP001499910">
    <property type="component" value="Unassembled WGS sequence"/>
</dbReference>
<accession>A0ABP9L780</accession>
<dbReference type="InterPro" id="IPR001343">
    <property type="entry name" value="Hemolysn_Ca-bd"/>
</dbReference>
<organism evidence="2 3">
    <name type="scientific">[Roseibacterium] beibuensis</name>
    <dbReference type="NCBI Taxonomy" id="1193142"/>
    <lineage>
        <taxon>Bacteria</taxon>
        <taxon>Pseudomonadati</taxon>
        <taxon>Pseudomonadota</taxon>
        <taxon>Alphaproteobacteria</taxon>
        <taxon>Rhodobacterales</taxon>
        <taxon>Roseobacteraceae</taxon>
        <taxon>Roseicyclus</taxon>
    </lineage>
</organism>
<feature type="compositionally biased region" description="Acidic residues" evidence="1">
    <location>
        <begin position="173"/>
        <end position="199"/>
    </location>
</feature>
<dbReference type="Pfam" id="PF00353">
    <property type="entry name" value="HemolysinCabind"/>
    <property type="match status" value="2"/>
</dbReference>
<evidence type="ECO:0008006" key="4">
    <source>
        <dbReference type="Google" id="ProtNLM"/>
    </source>
</evidence>
<gene>
    <name evidence="2" type="ORF">GCM10023209_13070</name>
</gene>
<proteinExistence type="predicted"/>
<dbReference type="SUPFAM" id="SSF51120">
    <property type="entry name" value="beta-Roll"/>
    <property type="match status" value="1"/>
</dbReference>
<dbReference type="Gene3D" id="2.150.10.10">
    <property type="entry name" value="Serralysin-like metalloprotease, C-terminal"/>
    <property type="match status" value="1"/>
</dbReference>
<feature type="compositionally biased region" description="Polar residues" evidence="1">
    <location>
        <begin position="101"/>
        <end position="112"/>
    </location>
</feature>
<sequence>MSESMKSFSNEEWLIPLLADDVTQTRRDTVIAPMPRADQPAEGQSPADRDTAPQGNGAAAMSVDALIAQLEEMRFPWDRIGSVMVEFGRDGDFEADGSGAVSHQQTRTSPSYENGEYPPTGSDDGTDEADACDLDAEPEFAHPRSDFGPPPFFRDIFEGWELALEDLLGGSDDPNDDEDDGTGDGGASDEEPGDGEEPTPTEPVTELLGTDEGEVLDGGDGVDLILAGDGADTINAGGGNDIVRGDGGDDIISGAAGDDTLWGQLGSDTFVFADGHGIDTIADFDATDALEKIDLSALTLFTSFADLEADGVMEQVGADVMIDTGDGNAIWLTDVALADLDADDFLF</sequence>
<evidence type="ECO:0000256" key="1">
    <source>
        <dbReference type="SAM" id="MobiDB-lite"/>
    </source>
</evidence>
<feature type="region of interest" description="Disordered" evidence="1">
    <location>
        <begin position="167"/>
        <end position="221"/>
    </location>
</feature>
<feature type="region of interest" description="Disordered" evidence="1">
    <location>
        <begin position="91"/>
        <end position="131"/>
    </location>
</feature>
<name>A0ABP9L780_9RHOB</name>
<comment type="caution">
    <text evidence="2">The sequence shown here is derived from an EMBL/GenBank/DDBJ whole genome shotgun (WGS) entry which is preliminary data.</text>
</comment>
<reference evidence="3" key="1">
    <citation type="journal article" date="2019" name="Int. J. Syst. Evol. Microbiol.">
        <title>The Global Catalogue of Microorganisms (GCM) 10K type strain sequencing project: providing services to taxonomists for standard genome sequencing and annotation.</title>
        <authorList>
            <consortium name="The Broad Institute Genomics Platform"/>
            <consortium name="The Broad Institute Genome Sequencing Center for Infectious Disease"/>
            <person name="Wu L."/>
            <person name="Ma J."/>
        </authorList>
    </citation>
    <scope>NUCLEOTIDE SEQUENCE [LARGE SCALE GENOMIC DNA]</scope>
    <source>
        <strain evidence="3">JCM 18015</strain>
    </source>
</reference>